<accession>A0ABN7X532</accession>
<dbReference type="Proteomes" id="UP000789901">
    <property type="component" value="Unassembled WGS sequence"/>
</dbReference>
<evidence type="ECO:0000313" key="2">
    <source>
        <dbReference type="EMBL" id="CAG8847655.1"/>
    </source>
</evidence>
<feature type="region of interest" description="Disordered" evidence="1">
    <location>
        <begin position="1"/>
        <end position="48"/>
    </location>
</feature>
<gene>
    <name evidence="2" type="ORF">GMARGA_LOCUS38787</name>
</gene>
<feature type="compositionally biased region" description="Polar residues" evidence="1">
    <location>
        <begin position="39"/>
        <end position="48"/>
    </location>
</feature>
<keyword evidence="3" id="KW-1185">Reference proteome</keyword>
<evidence type="ECO:0000313" key="3">
    <source>
        <dbReference type="Proteomes" id="UP000789901"/>
    </source>
</evidence>
<protein>
    <submittedName>
        <fullName evidence="2">11710_t:CDS:1</fullName>
    </submittedName>
</protein>
<proteinExistence type="predicted"/>
<feature type="non-terminal residue" evidence="2">
    <location>
        <position position="1"/>
    </location>
</feature>
<dbReference type="EMBL" id="CAJVQB010088623">
    <property type="protein sequence ID" value="CAG8847655.1"/>
    <property type="molecule type" value="Genomic_DNA"/>
</dbReference>
<organism evidence="2 3">
    <name type="scientific">Gigaspora margarita</name>
    <dbReference type="NCBI Taxonomy" id="4874"/>
    <lineage>
        <taxon>Eukaryota</taxon>
        <taxon>Fungi</taxon>
        <taxon>Fungi incertae sedis</taxon>
        <taxon>Mucoromycota</taxon>
        <taxon>Glomeromycotina</taxon>
        <taxon>Glomeromycetes</taxon>
        <taxon>Diversisporales</taxon>
        <taxon>Gigasporaceae</taxon>
        <taxon>Gigaspora</taxon>
    </lineage>
</organism>
<sequence>QQKVIEMDNRMVLKQKEMPNNDTKGKESLPITKKEVPNKTPNNEGRNH</sequence>
<feature type="compositionally biased region" description="Basic and acidic residues" evidence="1">
    <location>
        <begin position="1"/>
        <end position="37"/>
    </location>
</feature>
<reference evidence="2 3" key="1">
    <citation type="submission" date="2021-06" db="EMBL/GenBank/DDBJ databases">
        <authorList>
            <person name="Kallberg Y."/>
            <person name="Tangrot J."/>
            <person name="Rosling A."/>
        </authorList>
    </citation>
    <scope>NUCLEOTIDE SEQUENCE [LARGE SCALE GENOMIC DNA]</scope>
    <source>
        <strain evidence="2 3">120-4 pot B 10/14</strain>
    </source>
</reference>
<evidence type="ECO:0000256" key="1">
    <source>
        <dbReference type="SAM" id="MobiDB-lite"/>
    </source>
</evidence>
<comment type="caution">
    <text evidence="2">The sequence shown here is derived from an EMBL/GenBank/DDBJ whole genome shotgun (WGS) entry which is preliminary data.</text>
</comment>
<name>A0ABN7X532_GIGMA</name>